<gene>
    <name evidence="4" type="ORF">DM877_18635</name>
</gene>
<dbReference type="RefSeq" id="WP_129324843.1">
    <property type="nucleotide sequence ID" value="NZ_QJSL01000018.1"/>
</dbReference>
<dbReference type="SMART" id="SM00342">
    <property type="entry name" value="HTH_ARAC"/>
    <property type="match status" value="1"/>
</dbReference>
<dbReference type="PANTHER" id="PTHR11019">
    <property type="entry name" value="HTH-TYPE TRANSCRIPTIONAL REGULATOR NIMR"/>
    <property type="match status" value="1"/>
</dbReference>
<dbReference type="SUPFAM" id="SSF51182">
    <property type="entry name" value="RmlC-like cupins"/>
    <property type="match status" value="1"/>
</dbReference>
<dbReference type="SUPFAM" id="SSF46689">
    <property type="entry name" value="Homeodomain-like"/>
    <property type="match status" value="1"/>
</dbReference>
<keyword evidence="1" id="KW-0805">Transcription regulation</keyword>
<dbReference type="InterPro" id="IPR009057">
    <property type="entry name" value="Homeodomain-like_sf"/>
</dbReference>
<dbReference type="PANTHER" id="PTHR11019:SF159">
    <property type="entry name" value="TRANSCRIPTIONAL REGULATOR-RELATED"/>
    <property type="match status" value="1"/>
</dbReference>
<sequence length="269" mass="30955">MKINPQDSFDPDLFDDLVIGIASDMGVHDSGMHSHLRHQLLFSAAGSITIELDNTLCLLPPRRAAWIPAGTAHRAIMKGTMAYRSLYFSSTLPLSALPLQIVEVNPLFFEVIERMAFWPWRMPAERQSSLINVFCEEIKNAHRENWTLRFPSDIRLNTWLNTIRNGELPPRLGQLVQKVGACERTISRIFIRETGMSYQSWRQQWRLLKAMKMLCEGMSLSQVAQQLDFVSDSAFIVFFRQYTGTTPTRYLRHSIAELTCSQLFDSRHC</sequence>
<evidence type="ECO:0000313" key="5">
    <source>
        <dbReference type="Proteomes" id="UP000290875"/>
    </source>
</evidence>
<comment type="caution">
    <text evidence="4">The sequence shown here is derived from an EMBL/GenBank/DDBJ whole genome shotgun (WGS) entry which is preliminary data.</text>
</comment>
<dbReference type="InterPro" id="IPR018060">
    <property type="entry name" value="HTH_AraC"/>
</dbReference>
<dbReference type="GO" id="GO:0043565">
    <property type="term" value="F:sequence-specific DNA binding"/>
    <property type="evidence" value="ECO:0007669"/>
    <property type="project" value="InterPro"/>
</dbReference>
<organism evidence="4 5">
    <name type="scientific">Enterobacter cloacae</name>
    <dbReference type="NCBI Taxonomy" id="550"/>
    <lineage>
        <taxon>Bacteria</taxon>
        <taxon>Pseudomonadati</taxon>
        <taxon>Pseudomonadota</taxon>
        <taxon>Gammaproteobacteria</taxon>
        <taxon>Enterobacterales</taxon>
        <taxon>Enterobacteriaceae</taxon>
        <taxon>Enterobacter</taxon>
        <taxon>Enterobacter cloacae complex</taxon>
    </lineage>
</organism>
<dbReference type="AlphaFoldDB" id="A0A4Q2E7X8"/>
<feature type="domain" description="HTH araC/xylS-type" evidence="3">
    <location>
        <begin position="154"/>
        <end position="253"/>
    </location>
</feature>
<dbReference type="CDD" id="cd06124">
    <property type="entry name" value="cupin_NimR-like_N"/>
    <property type="match status" value="1"/>
</dbReference>
<keyword evidence="2" id="KW-0804">Transcription</keyword>
<dbReference type="EMBL" id="QJSL01000018">
    <property type="protein sequence ID" value="RXW27635.1"/>
    <property type="molecule type" value="Genomic_DNA"/>
</dbReference>
<proteinExistence type="predicted"/>
<evidence type="ECO:0000256" key="1">
    <source>
        <dbReference type="ARBA" id="ARBA00023015"/>
    </source>
</evidence>
<evidence type="ECO:0000313" key="4">
    <source>
        <dbReference type="EMBL" id="RXW27635.1"/>
    </source>
</evidence>
<dbReference type="Gene3D" id="1.10.10.60">
    <property type="entry name" value="Homeodomain-like"/>
    <property type="match status" value="2"/>
</dbReference>
<evidence type="ECO:0000259" key="3">
    <source>
        <dbReference type="PROSITE" id="PS01124"/>
    </source>
</evidence>
<dbReference type="InterPro" id="IPR011051">
    <property type="entry name" value="RmlC_Cupin_sf"/>
</dbReference>
<dbReference type="Pfam" id="PF12833">
    <property type="entry name" value="HTH_18"/>
    <property type="match status" value="1"/>
</dbReference>
<dbReference type="Proteomes" id="UP000290875">
    <property type="component" value="Unassembled WGS sequence"/>
</dbReference>
<dbReference type="PROSITE" id="PS01124">
    <property type="entry name" value="HTH_ARAC_FAMILY_2"/>
    <property type="match status" value="1"/>
</dbReference>
<protein>
    <submittedName>
        <fullName evidence="4">AraC family transcriptional regulator</fullName>
    </submittedName>
</protein>
<dbReference type="GO" id="GO:0003700">
    <property type="term" value="F:DNA-binding transcription factor activity"/>
    <property type="evidence" value="ECO:0007669"/>
    <property type="project" value="InterPro"/>
</dbReference>
<reference evidence="4 5" key="1">
    <citation type="submission" date="2018-06" db="EMBL/GenBank/DDBJ databases">
        <title>Carbapenemase-producing Enterobacteriaceae present in wastewater treatment plant effluent and nearby surface waters in the US.</title>
        <authorList>
            <person name="Mathys D.A."/>
            <person name="Mollenkopf D.F."/>
            <person name="Feicht S.M."/>
            <person name="Adams R.J."/>
            <person name="Albers A.L."/>
            <person name="Grooters S.V."/>
            <person name="Stuever D.M."/>
            <person name="Daniels J.B."/>
            <person name="Wittum T.E."/>
        </authorList>
    </citation>
    <scope>NUCLEOTIDE SEQUENCE [LARGE SCALE GENOMIC DNA]</scope>
    <source>
        <strain evidence="4 5">GEO_4_Eff_A</strain>
    </source>
</reference>
<name>A0A4Q2E7X8_ENTCL</name>
<evidence type="ECO:0000256" key="2">
    <source>
        <dbReference type="ARBA" id="ARBA00023163"/>
    </source>
</evidence>
<accession>A0A4Q2E7X8</accession>